<dbReference type="AlphaFoldDB" id="A0A101PUU6"/>
<dbReference type="InterPro" id="IPR036291">
    <property type="entry name" value="NAD(P)-bd_dom_sf"/>
</dbReference>
<dbReference type="EMBL" id="LMWP01000046">
    <property type="protein sequence ID" value="KUN18080.1"/>
    <property type="molecule type" value="Genomic_DNA"/>
</dbReference>
<organism evidence="1 2">
    <name type="scientific">Streptomyces corchorusii</name>
    <name type="common">Streptomyces chibaensis</name>
    <dbReference type="NCBI Taxonomy" id="1903"/>
    <lineage>
        <taxon>Bacteria</taxon>
        <taxon>Bacillati</taxon>
        <taxon>Actinomycetota</taxon>
        <taxon>Actinomycetes</taxon>
        <taxon>Kitasatosporales</taxon>
        <taxon>Streptomycetaceae</taxon>
        <taxon>Streptomyces</taxon>
    </lineage>
</organism>
<evidence type="ECO:0000313" key="2">
    <source>
        <dbReference type="Proteomes" id="UP000053398"/>
    </source>
</evidence>
<dbReference type="RefSeq" id="WP_059266093.1">
    <property type="nucleotide sequence ID" value="NZ_KQ948368.1"/>
</dbReference>
<name>A0A101PUU6_STRCK</name>
<dbReference type="SUPFAM" id="SSF51735">
    <property type="entry name" value="NAD(P)-binding Rossmann-fold domains"/>
    <property type="match status" value="1"/>
</dbReference>
<keyword evidence="2" id="KW-1185">Reference proteome</keyword>
<proteinExistence type="predicted"/>
<dbReference type="Gene3D" id="3.40.50.720">
    <property type="entry name" value="NAD(P)-binding Rossmann-like Domain"/>
    <property type="match status" value="1"/>
</dbReference>
<protein>
    <recommendedName>
        <fullName evidence="3">Gfo/Idh/MocA-like oxidoreductase N-terminal domain-containing protein</fullName>
    </recommendedName>
</protein>
<comment type="caution">
    <text evidence="1">The sequence shown here is derived from an EMBL/GenBank/DDBJ whole genome shotgun (WGS) entry which is preliminary data.</text>
</comment>
<gene>
    <name evidence="1" type="ORF">AQJ11_36110</name>
</gene>
<dbReference type="Gene3D" id="3.30.360.10">
    <property type="entry name" value="Dihydrodipicolinate Reductase, domain 2"/>
    <property type="match status" value="1"/>
</dbReference>
<accession>A0A101PUU6</accession>
<evidence type="ECO:0008006" key="3">
    <source>
        <dbReference type="Google" id="ProtNLM"/>
    </source>
</evidence>
<sequence>MNGEFDAVHVCVVGYGVVGTLHTRLLTGLGFRVSVVERNTAVWLPDGVRGWRTVEDVPADTVDVWLVCTPTEDHLRTLTRILALDPAARVLLEKPACRTAEIDRMQAVLAAHPRLRVAVMDQYRDSAVIARVRETLRTLAPGEPVRRIRVAFSKDRRLDVRRGRFVDRDHGVFGYEWHHMLAILGGLLPPARYGSYLARPVASGELRCLFDEQFVISAALEETWAGPVQVELFSTVVGDPAAAGTGVGAPAWTADFPLAHGGRQRLVRVESESAHVTAELEPVGQGPDGPLPRNVHRITARTPAGRVDRSHVTEFLMSDALRRLITLLRDGSVSTPDLRTLHRIALLSSHALHVGRLPHAVGPSTG</sequence>
<reference evidence="1 2" key="1">
    <citation type="submission" date="2015-10" db="EMBL/GenBank/DDBJ databases">
        <title>Draft genome sequence of Streptomyces corchorusii DSM 40340, type strain for the species Streptomyces corchorusii.</title>
        <authorList>
            <person name="Ruckert C."/>
            <person name="Winkler A."/>
            <person name="Kalinowski J."/>
            <person name="Kampfer P."/>
            <person name="Glaeser S."/>
        </authorList>
    </citation>
    <scope>NUCLEOTIDE SEQUENCE [LARGE SCALE GENOMIC DNA]</scope>
    <source>
        <strain evidence="1 2">DSM 40340</strain>
    </source>
</reference>
<dbReference type="Proteomes" id="UP000053398">
    <property type="component" value="Unassembled WGS sequence"/>
</dbReference>
<evidence type="ECO:0000313" key="1">
    <source>
        <dbReference type="EMBL" id="KUN18080.1"/>
    </source>
</evidence>